<dbReference type="InterPro" id="IPR019734">
    <property type="entry name" value="TPR_rpt"/>
</dbReference>
<dbReference type="InterPro" id="IPR011990">
    <property type="entry name" value="TPR-like_helical_dom_sf"/>
</dbReference>
<evidence type="ECO:0000256" key="2">
    <source>
        <dbReference type="SAM" id="SignalP"/>
    </source>
</evidence>
<accession>A0A1M4XCS5</accession>
<dbReference type="Pfam" id="PF13432">
    <property type="entry name" value="TPR_16"/>
    <property type="match status" value="1"/>
</dbReference>
<feature type="repeat" description="TPR" evidence="1">
    <location>
        <begin position="192"/>
        <end position="225"/>
    </location>
</feature>
<gene>
    <name evidence="3" type="ORF">SAMN02745131_01426</name>
</gene>
<dbReference type="EMBL" id="FQUU01000004">
    <property type="protein sequence ID" value="SHE91314.1"/>
    <property type="molecule type" value="Genomic_DNA"/>
</dbReference>
<name>A0A1M4XCS5_9BACT</name>
<dbReference type="OrthoDB" id="638548at2"/>
<dbReference type="PANTHER" id="PTHR12558:SF13">
    <property type="entry name" value="CELL DIVISION CYCLE PROTEIN 27 HOMOLOG"/>
    <property type="match status" value="1"/>
</dbReference>
<evidence type="ECO:0000256" key="1">
    <source>
        <dbReference type="PROSITE-ProRule" id="PRU00339"/>
    </source>
</evidence>
<dbReference type="SUPFAM" id="SSF81901">
    <property type="entry name" value="HCP-like"/>
    <property type="match status" value="1"/>
</dbReference>
<evidence type="ECO:0000313" key="3">
    <source>
        <dbReference type="EMBL" id="SHE91314.1"/>
    </source>
</evidence>
<feature type="chain" id="PRO_5013359097" evidence="2">
    <location>
        <begin position="21"/>
        <end position="540"/>
    </location>
</feature>
<keyword evidence="1" id="KW-0802">TPR repeat</keyword>
<feature type="repeat" description="TPR" evidence="1">
    <location>
        <begin position="158"/>
        <end position="191"/>
    </location>
</feature>
<evidence type="ECO:0000313" key="4">
    <source>
        <dbReference type="Proteomes" id="UP000184048"/>
    </source>
</evidence>
<dbReference type="AlphaFoldDB" id="A0A1M4XCS5"/>
<dbReference type="STRING" id="1121884.SAMN02745131_01426"/>
<dbReference type="PANTHER" id="PTHR12558">
    <property type="entry name" value="CELL DIVISION CYCLE 16,23,27"/>
    <property type="match status" value="1"/>
</dbReference>
<keyword evidence="4" id="KW-1185">Reference proteome</keyword>
<sequence length="540" mass="61987">MKKIILLFSPFILGSIALKAQSLETAHHLYYHERYNSAENEYHSILNQQPEKPEAWLGLTMSYLAEAMPIKAYDTLLKAPSTIREEPLYQVALGSALLFQDKKTEASQLFNAALKETKEKDETVLGSIAQSYIEYKTGDANYAISLLTKAIKRDKHNPAWKVLLGDAYRKLNNGTEAYKAYKEALDEDENYAAADYKIGEIFLTQKNPELYLEYFNKALAADPEYAPALYQLYVYNFYHDVPKAFQLYNQYLTKSDPSIRTQYDLTDLLYLNKEYDKAIQKANDLIAKHGTDLEPRIYKLLAYSYVETKDSSKALDYMKQYFEKEEDSNLIAKDFELMAGLYANTTDKKDSAIVFIQKAAGLMKDSTALFNYYKKLAGIAKGNKDYASEAKWMEKYYTGNDKATNVDLFNWGLANYLAQDFQMADSVFGMYVAKYPEQSFGYYWQARSNASLDKDMKEGLAIPVYKKLIEVLQSDTTNSNYKKWMVEAYAYLAAYEANTQKDYNEAVDYFEKVLEVDPDNADAKRYIAILEKNNSTEGSK</sequence>
<feature type="repeat" description="TPR" evidence="1">
    <location>
        <begin position="487"/>
        <end position="520"/>
    </location>
</feature>
<proteinExistence type="predicted"/>
<organism evidence="3 4">
    <name type="scientific">Flavisolibacter ginsengisoli DSM 18119</name>
    <dbReference type="NCBI Taxonomy" id="1121884"/>
    <lineage>
        <taxon>Bacteria</taxon>
        <taxon>Pseudomonadati</taxon>
        <taxon>Bacteroidota</taxon>
        <taxon>Chitinophagia</taxon>
        <taxon>Chitinophagales</taxon>
        <taxon>Chitinophagaceae</taxon>
        <taxon>Flavisolibacter</taxon>
    </lineage>
</organism>
<dbReference type="RefSeq" id="WP_072834629.1">
    <property type="nucleotide sequence ID" value="NZ_FQUU01000004.1"/>
</dbReference>
<feature type="signal peptide" evidence="2">
    <location>
        <begin position="1"/>
        <end position="20"/>
    </location>
</feature>
<keyword evidence="2" id="KW-0732">Signal</keyword>
<reference evidence="3 4" key="1">
    <citation type="submission" date="2016-11" db="EMBL/GenBank/DDBJ databases">
        <authorList>
            <person name="Jaros S."/>
            <person name="Januszkiewicz K."/>
            <person name="Wedrychowicz H."/>
        </authorList>
    </citation>
    <scope>NUCLEOTIDE SEQUENCE [LARGE SCALE GENOMIC DNA]</scope>
    <source>
        <strain evidence="3 4">DSM 18119</strain>
    </source>
</reference>
<dbReference type="Gene3D" id="1.25.40.10">
    <property type="entry name" value="Tetratricopeptide repeat domain"/>
    <property type="match status" value="3"/>
</dbReference>
<dbReference type="SUPFAM" id="SSF48452">
    <property type="entry name" value="TPR-like"/>
    <property type="match status" value="1"/>
</dbReference>
<dbReference type="Pfam" id="PF13181">
    <property type="entry name" value="TPR_8"/>
    <property type="match status" value="1"/>
</dbReference>
<dbReference type="SMART" id="SM00028">
    <property type="entry name" value="TPR"/>
    <property type="match status" value="7"/>
</dbReference>
<dbReference type="Proteomes" id="UP000184048">
    <property type="component" value="Unassembled WGS sequence"/>
</dbReference>
<protein>
    <submittedName>
        <fullName evidence="3">Tetratricopeptide repeat-containing protein</fullName>
    </submittedName>
</protein>
<dbReference type="PROSITE" id="PS50005">
    <property type="entry name" value="TPR"/>
    <property type="match status" value="3"/>
</dbReference>